<keyword evidence="4" id="KW-1185">Reference proteome</keyword>
<proteinExistence type="predicted"/>
<dbReference type="EMBL" id="JARBHB010000011">
    <property type="protein sequence ID" value="KAJ8872818.1"/>
    <property type="molecule type" value="Genomic_DNA"/>
</dbReference>
<organism evidence="3 4">
    <name type="scientific">Dryococelus australis</name>
    <dbReference type="NCBI Taxonomy" id="614101"/>
    <lineage>
        <taxon>Eukaryota</taxon>
        <taxon>Metazoa</taxon>
        <taxon>Ecdysozoa</taxon>
        <taxon>Arthropoda</taxon>
        <taxon>Hexapoda</taxon>
        <taxon>Insecta</taxon>
        <taxon>Pterygota</taxon>
        <taxon>Neoptera</taxon>
        <taxon>Polyneoptera</taxon>
        <taxon>Phasmatodea</taxon>
        <taxon>Verophasmatodea</taxon>
        <taxon>Anareolatae</taxon>
        <taxon>Phasmatidae</taxon>
        <taxon>Eurycanthinae</taxon>
        <taxon>Dryococelus</taxon>
    </lineage>
</organism>
<gene>
    <name evidence="3" type="ORF">PR048_026434</name>
</gene>
<protein>
    <recommendedName>
        <fullName evidence="2">Integrase catalytic domain-containing protein</fullName>
    </recommendedName>
</protein>
<dbReference type="PANTHER" id="PTHR37984:SF5">
    <property type="entry name" value="PROTEIN NYNRIN-LIKE"/>
    <property type="match status" value="1"/>
</dbReference>
<name>A0ABQ9GLB4_9NEOP</name>
<dbReference type="InterPro" id="IPR001584">
    <property type="entry name" value="Integrase_cat-core"/>
</dbReference>
<comment type="caution">
    <text evidence="3">The sequence shown here is derived from an EMBL/GenBank/DDBJ whole genome shotgun (WGS) entry which is preliminary data.</text>
</comment>
<dbReference type="PANTHER" id="PTHR37984">
    <property type="entry name" value="PROTEIN CBG26694"/>
    <property type="match status" value="1"/>
</dbReference>
<evidence type="ECO:0000313" key="4">
    <source>
        <dbReference type="Proteomes" id="UP001159363"/>
    </source>
</evidence>
<feature type="domain" description="Integrase catalytic" evidence="2">
    <location>
        <begin position="190"/>
        <end position="280"/>
    </location>
</feature>
<dbReference type="InterPro" id="IPR036397">
    <property type="entry name" value="RNaseH_sf"/>
</dbReference>
<evidence type="ECO:0000259" key="2">
    <source>
        <dbReference type="PROSITE" id="PS50994"/>
    </source>
</evidence>
<sequence>MQMLYLSCPLSKGVSDPLLGAIDGEDATYLQYVGDSTPPETNRTICHETIMDPLLTNVIRYILYGWPKEVPDNMKPFWRLRNQLTLESGLSFQTLVRANCCKNCTAVIWVSQKMKSLARAELNNWETLVQNVKLLDLTHPPLNPNYENLPLDLGRECTSIFWASAMLKSLQPRLSIPFVSQTHSWLGLLYASDNGPLFTLEVFQTFIQIRGINHVTSPPHQPPSNEQAESNVQVFKYKRKSLFLSGGNMSEKLFQFLRDVRTATHCTTGQSPAQLMFGRNLRNEYHYLCSTGGEPRQQHIPTTLAGTVRREFQTGDAVRVCMYNGRCKWMNGTVVAKEGAVVYRVQNEFGQILRRHVNQMVSSNLKEIGEGGLRGIAGVDGRQEKGSSKASELVVQEEVGVENSLEEITGKTGEEGREEAQVDTETKNDAARSPFLFDHHGYFTAGISTLPRARAHRV</sequence>
<evidence type="ECO:0000256" key="1">
    <source>
        <dbReference type="SAM" id="MobiDB-lite"/>
    </source>
</evidence>
<reference evidence="3 4" key="1">
    <citation type="submission" date="2023-02" db="EMBL/GenBank/DDBJ databases">
        <title>LHISI_Scaffold_Assembly.</title>
        <authorList>
            <person name="Stuart O.P."/>
            <person name="Cleave R."/>
            <person name="Magrath M.J.L."/>
            <person name="Mikheyev A.S."/>
        </authorList>
    </citation>
    <scope>NUCLEOTIDE SEQUENCE [LARGE SCALE GENOMIC DNA]</scope>
    <source>
        <strain evidence="3">Daus_M_001</strain>
        <tissue evidence="3">Leg muscle</tissue>
    </source>
</reference>
<dbReference type="InterPro" id="IPR050951">
    <property type="entry name" value="Retrovirus_Pol_polyprotein"/>
</dbReference>
<dbReference type="InterPro" id="IPR012337">
    <property type="entry name" value="RNaseH-like_sf"/>
</dbReference>
<accession>A0ABQ9GLB4</accession>
<feature type="compositionally biased region" description="Basic and acidic residues" evidence="1">
    <location>
        <begin position="408"/>
        <end position="430"/>
    </location>
</feature>
<dbReference type="SUPFAM" id="SSF53098">
    <property type="entry name" value="Ribonuclease H-like"/>
    <property type="match status" value="1"/>
</dbReference>
<feature type="region of interest" description="Disordered" evidence="1">
    <location>
        <begin position="407"/>
        <end position="430"/>
    </location>
</feature>
<evidence type="ECO:0000313" key="3">
    <source>
        <dbReference type="EMBL" id="KAJ8872818.1"/>
    </source>
</evidence>
<dbReference type="Gene3D" id="3.30.420.10">
    <property type="entry name" value="Ribonuclease H-like superfamily/Ribonuclease H"/>
    <property type="match status" value="1"/>
</dbReference>
<dbReference type="Proteomes" id="UP001159363">
    <property type="component" value="Chromosome 10"/>
</dbReference>
<dbReference type="PROSITE" id="PS50994">
    <property type="entry name" value="INTEGRASE"/>
    <property type="match status" value="1"/>
</dbReference>